<proteinExistence type="predicted"/>
<dbReference type="EMBL" id="CADIKI010000039">
    <property type="protein sequence ID" value="CAB3810640.1"/>
    <property type="molecule type" value="Genomic_DNA"/>
</dbReference>
<accession>A0A6J5H1W3</accession>
<dbReference type="SUPFAM" id="SSF51735">
    <property type="entry name" value="NAD(P)-binding Rossmann-fold domains"/>
    <property type="match status" value="1"/>
</dbReference>
<gene>
    <name evidence="2" type="primary">auaH_3</name>
    <name evidence="2" type="ORF">LMG27177_07352</name>
</gene>
<dbReference type="Proteomes" id="UP000494252">
    <property type="component" value="Unassembled WGS sequence"/>
</dbReference>
<dbReference type="GO" id="GO:0004029">
    <property type="term" value="F:aldehyde dehydrogenase (NAD+) activity"/>
    <property type="evidence" value="ECO:0007669"/>
    <property type="project" value="TreeGrafter"/>
</dbReference>
<dbReference type="RefSeq" id="WP_175166279.1">
    <property type="nucleotide sequence ID" value="NZ_CADIKI010000039.1"/>
</dbReference>
<dbReference type="PANTHER" id="PTHR48079">
    <property type="entry name" value="PROTEIN YEEZ"/>
    <property type="match status" value="1"/>
</dbReference>
<evidence type="ECO:0000313" key="3">
    <source>
        <dbReference type="Proteomes" id="UP000494252"/>
    </source>
</evidence>
<dbReference type="Pfam" id="PF01370">
    <property type="entry name" value="Epimerase"/>
    <property type="match status" value="1"/>
</dbReference>
<reference evidence="2 3" key="1">
    <citation type="submission" date="2020-04" db="EMBL/GenBank/DDBJ databases">
        <authorList>
            <person name="De Canck E."/>
        </authorList>
    </citation>
    <scope>NUCLEOTIDE SEQUENCE [LARGE SCALE GENOMIC DNA]</scope>
    <source>
        <strain evidence="2 3">LMG 27177</strain>
    </source>
</reference>
<keyword evidence="2" id="KW-0560">Oxidoreductase</keyword>
<sequence>MRVFVTGATGFIGSAIVHDLVAAGHQVTGLARSAHAAALLGALGAGACRGTIEDLEVLRRAAAEVDGVIHTAFFHALSQPSPRVRLRILFGGRPAAIVKRFSTAAVEAERRAIEAFGGALSARKGSLVIALPTMAMAQGRPALETDYADPDAVGGLRARSEKAALDLVQTGVNATIVRLPPSVHDDTRLGLVTRLIEIARKKQMSAYPGAGTNRWAAVHRLDASLLFRLALENGEAGARYHAVTEGGIPFREIAEAIGRHLNVPVVPLSPEDAAKHFGWLAPFVSADNPVSSRVAQERLGWQPLHPPLITDLAAALRDVRR</sequence>
<evidence type="ECO:0000259" key="1">
    <source>
        <dbReference type="Pfam" id="PF01370"/>
    </source>
</evidence>
<dbReference type="InterPro" id="IPR036291">
    <property type="entry name" value="NAD(P)-bd_dom_sf"/>
</dbReference>
<dbReference type="InterPro" id="IPR051783">
    <property type="entry name" value="NAD(P)-dependent_oxidoreduct"/>
</dbReference>
<dbReference type="PANTHER" id="PTHR48079:SF9">
    <property type="entry name" value="PUTATIVE-RELATED"/>
    <property type="match status" value="1"/>
</dbReference>
<dbReference type="GO" id="GO:0005737">
    <property type="term" value="C:cytoplasm"/>
    <property type="evidence" value="ECO:0007669"/>
    <property type="project" value="TreeGrafter"/>
</dbReference>
<dbReference type="InterPro" id="IPR001509">
    <property type="entry name" value="Epimerase_deHydtase"/>
</dbReference>
<organism evidence="2 3">
    <name type="scientific">Paraburkholderia fynbosensis</name>
    <dbReference type="NCBI Taxonomy" id="1200993"/>
    <lineage>
        <taxon>Bacteria</taxon>
        <taxon>Pseudomonadati</taxon>
        <taxon>Pseudomonadota</taxon>
        <taxon>Betaproteobacteria</taxon>
        <taxon>Burkholderiales</taxon>
        <taxon>Burkholderiaceae</taxon>
        <taxon>Paraburkholderia</taxon>
    </lineage>
</organism>
<dbReference type="Gene3D" id="3.40.50.720">
    <property type="entry name" value="NAD(P)-binding Rossmann-like Domain"/>
    <property type="match status" value="1"/>
</dbReference>
<dbReference type="CDD" id="cd05262">
    <property type="entry name" value="SDR_a7"/>
    <property type="match status" value="1"/>
</dbReference>
<dbReference type="EC" id="1.1.1.394" evidence="2"/>
<keyword evidence="3" id="KW-1185">Reference proteome</keyword>
<feature type="domain" description="NAD-dependent epimerase/dehydratase" evidence="1">
    <location>
        <begin position="3"/>
        <end position="73"/>
    </location>
</feature>
<evidence type="ECO:0000313" key="2">
    <source>
        <dbReference type="EMBL" id="CAB3810640.1"/>
    </source>
</evidence>
<dbReference type="AlphaFoldDB" id="A0A6J5H1W3"/>
<protein>
    <submittedName>
        <fullName evidence="2">Aurachin B dehydrogenase</fullName>
        <ecNumber evidence="2">1.1.1.394</ecNumber>
    </submittedName>
</protein>
<name>A0A6J5H1W3_9BURK</name>